<dbReference type="VEuPathDB" id="FungiDB:BO97DRAFT_449273"/>
<dbReference type="RefSeq" id="XP_025553036.1">
    <property type="nucleotide sequence ID" value="XM_025698862.1"/>
</dbReference>
<dbReference type="AlphaFoldDB" id="A0A395I105"/>
<keyword evidence="3" id="KW-1185">Reference proteome</keyword>
<protein>
    <submittedName>
        <fullName evidence="2">Uncharacterized protein</fullName>
    </submittedName>
</protein>
<keyword evidence="1" id="KW-0812">Transmembrane</keyword>
<feature type="transmembrane region" description="Helical" evidence="1">
    <location>
        <begin position="12"/>
        <end position="32"/>
    </location>
</feature>
<gene>
    <name evidence="2" type="ORF">BO97DRAFT_449273</name>
</gene>
<accession>A0A395I105</accession>
<reference evidence="2 3" key="1">
    <citation type="submission" date="2018-02" db="EMBL/GenBank/DDBJ databases">
        <title>The genomes of Aspergillus section Nigri reveals drivers in fungal speciation.</title>
        <authorList>
            <consortium name="DOE Joint Genome Institute"/>
            <person name="Vesth T.C."/>
            <person name="Nybo J."/>
            <person name="Theobald S."/>
            <person name="Brandl J."/>
            <person name="Frisvad J.C."/>
            <person name="Nielsen K.F."/>
            <person name="Lyhne E.K."/>
            <person name="Kogle M.E."/>
            <person name="Kuo A."/>
            <person name="Riley R."/>
            <person name="Clum A."/>
            <person name="Nolan M."/>
            <person name="Lipzen A."/>
            <person name="Salamov A."/>
            <person name="Henrissat B."/>
            <person name="Wiebenga A."/>
            <person name="De vries R.P."/>
            <person name="Grigoriev I.V."/>
            <person name="Mortensen U.H."/>
            <person name="Andersen M.R."/>
            <person name="Baker S.E."/>
        </authorList>
    </citation>
    <scope>NUCLEOTIDE SEQUENCE [LARGE SCALE GENOMIC DNA]</scope>
    <source>
        <strain evidence="2 3">CBS 101889</strain>
    </source>
</reference>
<dbReference type="Proteomes" id="UP000248961">
    <property type="component" value="Unassembled WGS sequence"/>
</dbReference>
<keyword evidence="1" id="KW-1133">Transmembrane helix</keyword>
<proteinExistence type="predicted"/>
<evidence type="ECO:0000313" key="2">
    <source>
        <dbReference type="EMBL" id="RAL13882.1"/>
    </source>
</evidence>
<keyword evidence="1" id="KW-0472">Membrane</keyword>
<dbReference type="EMBL" id="KZ824277">
    <property type="protein sequence ID" value="RAL13882.1"/>
    <property type="molecule type" value="Genomic_DNA"/>
</dbReference>
<sequence>MLQEGIKDSNSSFFPLSVISIGIVSLSGLYLIGERSVAKQGSGRTLPPSRFCKAWMRGQGNGLSWLLSVSRRYGI</sequence>
<evidence type="ECO:0000256" key="1">
    <source>
        <dbReference type="SAM" id="Phobius"/>
    </source>
</evidence>
<organism evidence="2 3">
    <name type="scientific">Aspergillus homomorphus (strain CBS 101889)</name>
    <dbReference type="NCBI Taxonomy" id="1450537"/>
    <lineage>
        <taxon>Eukaryota</taxon>
        <taxon>Fungi</taxon>
        <taxon>Dikarya</taxon>
        <taxon>Ascomycota</taxon>
        <taxon>Pezizomycotina</taxon>
        <taxon>Eurotiomycetes</taxon>
        <taxon>Eurotiomycetidae</taxon>
        <taxon>Eurotiales</taxon>
        <taxon>Aspergillaceae</taxon>
        <taxon>Aspergillus</taxon>
        <taxon>Aspergillus subgen. Circumdati</taxon>
    </lineage>
</organism>
<dbReference type="GeneID" id="37203151"/>
<evidence type="ECO:0000313" key="3">
    <source>
        <dbReference type="Proteomes" id="UP000248961"/>
    </source>
</evidence>
<name>A0A395I105_ASPHC</name>